<evidence type="ECO:0000313" key="3">
    <source>
        <dbReference type="EMBL" id="KAF0735386.1"/>
    </source>
</evidence>
<protein>
    <submittedName>
        <fullName evidence="3">Uncharacterized protein</fullName>
    </submittedName>
</protein>
<keyword evidence="4" id="KW-1185">Reference proteome</keyword>
<proteinExistence type="predicted"/>
<dbReference type="Pfam" id="PF13181">
    <property type="entry name" value="TPR_8"/>
    <property type="match status" value="2"/>
</dbReference>
<comment type="caution">
    <text evidence="3">The sequence shown here is derived from an EMBL/GenBank/DDBJ whole genome shotgun (WGS) entry which is preliminary data.</text>
</comment>
<organism evidence="3 4">
    <name type="scientific">Aphanomyces euteiches</name>
    <dbReference type="NCBI Taxonomy" id="100861"/>
    <lineage>
        <taxon>Eukaryota</taxon>
        <taxon>Sar</taxon>
        <taxon>Stramenopiles</taxon>
        <taxon>Oomycota</taxon>
        <taxon>Saprolegniomycetes</taxon>
        <taxon>Saprolegniales</taxon>
        <taxon>Verrucalvaceae</taxon>
        <taxon>Aphanomyces</taxon>
    </lineage>
</organism>
<dbReference type="InterPro" id="IPR019734">
    <property type="entry name" value="TPR_rpt"/>
</dbReference>
<accession>A0A6G0X5Z5</accession>
<evidence type="ECO:0000256" key="2">
    <source>
        <dbReference type="SAM" id="MobiDB-lite"/>
    </source>
</evidence>
<name>A0A6G0X5Z5_9STRA</name>
<feature type="compositionally biased region" description="Basic and acidic residues" evidence="2">
    <location>
        <begin position="328"/>
        <end position="345"/>
    </location>
</feature>
<dbReference type="SMART" id="SM00028">
    <property type="entry name" value="TPR"/>
    <property type="match status" value="2"/>
</dbReference>
<dbReference type="SUPFAM" id="SSF48452">
    <property type="entry name" value="TPR-like"/>
    <property type="match status" value="1"/>
</dbReference>
<feature type="region of interest" description="Disordered" evidence="2">
    <location>
        <begin position="328"/>
        <end position="356"/>
    </location>
</feature>
<feature type="repeat" description="TPR" evidence="1">
    <location>
        <begin position="240"/>
        <end position="273"/>
    </location>
</feature>
<evidence type="ECO:0000313" key="4">
    <source>
        <dbReference type="Proteomes" id="UP000481153"/>
    </source>
</evidence>
<reference evidence="3 4" key="1">
    <citation type="submission" date="2019-07" db="EMBL/GenBank/DDBJ databases">
        <title>Genomics analysis of Aphanomyces spp. identifies a new class of oomycete effector associated with host adaptation.</title>
        <authorList>
            <person name="Gaulin E."/>
        </authorList>
    </citation>
    <scope>NUCLEOTIDE SEQUENCE [LARGE SCALE GENOMIC DNA]</scope>
    <source>
        <strain evidence="3 4">ATCC 201684</strain>
    </source>
</reference>
<evidence type="ECO:0000256" key="1">
    <source>
        <dbReference type="PROSITE-ProRule" id="PRU00339"/>
    </source>
</evidence>
<keyword evidence="1" id="KW-0802">TPR repeat</keyword>
<dbReference type="AlphaFoldDB" id="A0A6G0X5Z5"/>
<dbReference type="PROSITE" id="PS50005">
    <property type="entry name" value="TPR"/>
    <property type="match status" value="1"/>
</dbReference>
<dbReference type="EMBL" id="VJMJ01000098">
    <property type="protein sequence ID" value="KAF0735386.1"/>
    <property type="molecule type" value="Genomic_DNA"/>
</dbReference>
<dbReference type="VEuPathDB" id="FungiDB:AeMF1_014121"/>
<sequence>MPELRDLLRPSVEALVAEDTSRPHEAAKEKPYLSSFAGVALEPKRTLNEAATSTLIAILRRHAMDLVLRGTFSATDNDVLVQSIGFHSGAYSGKSLDVSMVHALRLPLSTHDPLPVDKAQVECSILLGQSHIDVALSIYAGAPLPSTFWDSIQTWTPGCTFGGFTFPTAPLSRFAPRPGPSSINFLLQQDRSTTNIYAVDGMLFTYNAPSVTSYIVAAKLHQDEALSYRTLSKQQMQQWAVEKRKQGVALRRQGKREEALEAYTTAIDMDSTDPDTFVARAVLHLDMKRKDLAKDDIDTALRLDPAHSGALEVSNKLRPDPDRLRALLEADDRKVRKEKKKLEKKEKKKHKKRRRD</sequence>
<dbReference type="Proteomes" id="UP000481153">
    <property type="component" value="Unassembled WGS sequence"/>
</dbReference>
<gene>
    <name evidence="3" type="ORF">Ae201684_008078</name>
</gene>
<dbReference type="InterPro" id="IPR011990">
    <property type="entry name" value="TPR-like_helical_dom_sf"/>
</dbReference>
<dbReference type="Gene3D" id="1.25.40.10">
    <property type="entry name" value="Tetratricopeptide repeat domain"/>
    <property type="match status" value="1"/>
</dbReference>
<feature type="compositionally biased region" description="Basic residues" evidence="2">
    <location>
        <begin position="346"/>
        <end position="356"/>
    </location>
</feature>